<dbReference type="InterPro" id="IPR003439">
    <property type="entry name" value="ABC_transporter-like_ATP-bd"/>
</dbReference>
<dbReference type="SUPFAM" id="SSF90123">
    <property type="entry name" value="ABC transporter transmembrane region"/>
    <property type="match status" value="1"/>
</dbReference>
<dbReference type="InterPro" id="IPR011527">
    <property type="entry name" value="ABC1_TM_dom"/>
</dbReference>
<dbReference type="RefSeq" id="WP_134368142.1">
    <property type="nucleotide sequence ID" value="NZ_SOFY01000077.1"/>
</dbReference>
<evidence type="ECO:0000256" key="9">
    <source>
        <dbReference type="ARBA" id="ARBA00023136"/>
    </source>
</evidence>
<evidence type="ECO:0000313" key="15">
    <source>
        <dbReference type="Proteomes" id="UP000297403"/>
    </source>
</evidence>
<dbReference type="InterPro" id="IPR003593">
    <property type="entry name" value="AAA+_ATPase"/>
</dbReference>
<dbReference type="PANTHER" id="PTHR43394:SF1">
    <property type="entry name" value="ATP-BINDING CASSETTE SUB-FAMILY B MEMBER 10, MITOCHONDRIAL"/>
    <property type="match status" value="1"/>
</dbReference>
<dbReference type="InterPro" id="IPR017871">
    <property type="entry name" value="ABC_transporter-like_CS"/>
</dbReference>
<accession>A0AAQ2C401</accession>
<keyword evidence="6" id="KW-0547">Nucleotide-binding</keyword>
<dbReference type="Gene3D" id="3.40.50.300">
    <property type="entry name" value="P-loop containing nucleotide triphosphate hydrolases"/>
    <property type="match status" value="1"/>
</dbReference>
<dbReference type="PROSITE" id="PS00211">
    <property type="entry name" value="ABC_TRANSPORTER_1"/>
    <property type="match status" value="1"/>
</dbReference>
<evidence type="ECO:0000259" key="12">
    <source>
        <dbReference type="PROSITE" id="PS50893"/>
    </source>
</evidence>
<comment type="caution">
    <text evidence="14">The sequence shown here is derived from an EMBL/GenBank/DDBJ whole genome shotgun (WGS) entry which is preliminary data.</text>
</comment>
<evidence type="ECO:0000259" key="13">
    <source>
        <dbReference type="PROSITE" id="PS50929"/>
    </source>
</evidence>
<keyword evidence="8 11" id="KW-1133">Transmembrane helix</keyword>
<dbReference type="InterPro" id="IPR036640">
    <property type="entry name" value="ABC1_TM_sf"/>
</dbReference>
<dbReference type="GO" id="GO:0016887">
    <property type="term" value="F:ATP hydrolysis activity"/>
    <property type="evidence" value="ECO:0007669"/>
    <property type="project" value="InterPro"/>
</dbReference>
<keyword evidence="7 14" id="KW-0067">ATP-binding</keyword>
<evidence type="ECO:0000256" key="3">
    <source>
        <dbReference type="ARBA" id="ARBA00022475"/>
    </source>
</evidence>
<evidence type="ECO:0000256" key="11">
    <source>
        <dbReference type="SAM" id="Phobius"/>
    </source>
</evidence>
<evidence type="ECO:0000256" key="2">
    <source>
        <dbReference type="ARBA" id="ARBA00022448"/>
    </source>
</evidence>
<evidence type="ECO:0000313" key="14">
    <source>
        <dbReference type="EMBL" id="TFC42512.1"/>
    </source>
</evidence>
<feature type="transmembrane region" description="Helical" evidence="11">
    <location>
        <begin position="175"/>
        <end position="195"/>
    </location>
</feature>
<proteinExistence type="inferred from homology"/>
<evidence type="ECO:0000256" key="5">
    <source>
        <dbReference type="ARBA" id="ARBA00022692"/>
    </source>
</evidence>
<sequence length="617" mass="66762">MFIPLWRFRHSMAPRAWALTGGVGLVILAAVMQVALPWPLKVVVDNVLQSSGKPPENALLRVFGAEGMDRLQLLTVALAGLLVFTLIYAGASYLGSRLLNGVGERITASIRVDVFAHLQRLSLSFHDKQRLGDLVTRTTTDVDYLRTMIISMMAVLVPNVLILGFIATICLVVDPAFALIALAVAPLLFATVLVYRPRVKSASRAARSKDSDIASAMTETFSSVRAMQSSTSEGRHEADFRDRNIARMNAGLRLVRLQSALSPLVDVIVVLGTVLVLWVGVGRVLDGTMTLGLLLVFLAYLKALYDPMKELAKLTTVISRGQVSAERLLEILSTAPAIVDRPGARPAPRLKGAVELREVSFGYAGSEILHAINLRVEPGQMVAIAGPTGAGKSTVVSLIPRLYDVTHGSVLLDGIDVRDLQLATVRKQISMVLQDSILFRGTIYDNIAYGADHPTREQVLAAAEVANVDEFVRTLPLGYDTPVAERGVSLSGGQRQRIAIARALVRDTPIVILDEPTSGLDAISEQYVMRGLDRLMIGRSVIVIAHRLSTLRRADVIHVLDHGRIVETGSHRELVAANGLYSRLDGIQHAPDIPRLVKPLPTAVGMTPLSTEFGTGP</sequence>
<dbReference type="GO" id="GO:0005524">
    <property type="term" value="F:ATP binding"/>
    <property type="evidence" value="ECO:0007669"/>
    <property type="project" value="UniProtKB-KW"/>
</dbReference>
<keyword evidence="4" id="KW-0997">Cell inner membrane</keyword>
<dbReference type="CDD" id="cd18564">
    <property type="entry name" value="ABC_6TM_exporter_like"/>
    <property type="match status" value="1"/>
</dbReference>
<comment type="similarity">
    <text evidence="10">Belongs to the ABC transporter superfamily. Siderophore-Fe(3+) uptake transporter (SIUT) (TC 3.A.1.21) family.</text>
</comment>
<dbReference type="SMART" id="SM00382">
    <property type="entry name" value="AAA"/>
    <property type="match status" value="1"/>
</dbReference>
<feature type="transmembrane region" description="Helical" evidence="11">
    <location>
        <begin position="147"/>
        <end position="169"/>
    </location>
</feature>
<keyword evidence="15" id="KW-1185">Reference proteome</keyword>
<protein>
    <submittedName>
        <fullName evidence="14">ABC transporter ATP-binding protein</fullName>
    </submittedName>
</protein>
<dbReference type="Pfam" id="PF00005">
    <property type="entry name" value="ABC_tran"/>
    <property type="match status" value="1"/>
</dbReference>
<evidence type="ECO:0000256" key="7">
    <source>
        <dbReference type="ARBA" id="ARBA00022840"/>
    </source>
</evidence>
<dbReference type="PROSITE" id="PS50929">
    <property type="entry name" value="ABC_TM1F"/>
    <property type="match status" value="1"/>
</dbReference>
<evidence type="ECO:0000256" key="1">
    <source>
        <dbReference type="ARBA" id="ARBA00004429"/>
    </source>
</evidence>
<dbReference type="SUPFAM" id="SSF52540">
    <property type="entry name" value="P-loop containing nucleoside triphosphate hydrolases"/>
    <property type="match status" value="1"/>
</dbReference>
<dbReference type="AlphaFoldDB" id="A0AAQ2C401"/>
<dbReference type="PANTHER" id="PTHR43394">
    <property type="entry name" value="ATP-DEPENDENT PERMEASE MDL1, MITOCHONDRIAL"/>
    <property type="match status" value="1"/>
</dbReference>
<dbReference type="InterPro" id="IPR027417">
    <property type="entry name" value="P-loop_NTPase"/>
</dbReference>
<feature type="transmembrane region" description="Helical" evidence="11">
    <location>
        <begin position="260"/>
        <end position="281"/>
    </location>
</feature>
<dbReference type="EMBL" id="SOFY01000077">
    <property type="protein sequence ID" value="TFC42512.1"/>
    <property type="molecule type" value="Genomic_DNA"/>
</dbReference>
<keyword evidence="5 11" id="KW-0812">Transmembrane</keyword>
<organism evidence="14 15">
    <name type="scientific">Cryobacterium shii</name>
    <dbReference type="NCBI Taxonomy" id="1259235"/>
    <lineage>
        <taxon>Bacteria</taxon>
        <taxon>Bacillati</taxon>
        <taxon>Actinomycetota</taxon>
        <taxon>Actinomycetes</taxon>
        <taxon>Micrococcales</taxon>
        <taxon>Microbacteriaceae</taxon>
        <taxon>Cryobacterium</taxon>
    </lineage>
</organism>
<keyword evidence="3" id="KW-1003">Cell membrane</keyword>
<evidence type="ECO:0000256" key="10">
    <source>
        <dbReference type="ARBA" id="ARBA00023455"/>
    </source>
</evidence>
<reference evidence="14 15" key="1">
    <citation type="submission" date="2019-03" db="EMBL/GenBank/DDBJ databases">
        <title>Genomics of glacier-inhabiting Cryobacterium strains.</title>
        <authorList>
            <person name="Liu Q."/>
            <person name="Xin Y.-H."/>
        </authorList>
    </citation>
    <scope>NUCLEOTIDE SEQUENCE [LARGE SCALE GENOMIC DNA]</scope>
    <source>
        <strain evidence="15">TMT1-22</strain>
    </source>
</reference>
<dbReference type="GO" id="GO:0015421">
    <property type="term" value="F:ABC-type oligopeptide transporter activity"/>
    <property type="evidence" value="ECO:0007669"/>
    <property type="project" value="TreeGrafter"/>
</dbReference>
<evidence type="ECO:0000256" key="4">
    <source>
        <dbReference type="ARBA" id="ARBA00022519"/>
    </source>
</evidence>
<name>A0AAQ2C401_9MICO</name>
<dbReference type="FunFam" id="3.40.50.300:FF:000221">
    <property type="entry name" value="Multidrug ABC transporter ATP-binding protein"/>
    <property type="match status" value="1"/>
</dbReference>
<dbReference type="InterPro" id="IPR039421">
    <property type="entry name" value="Type_1_exporter"/>
</dbReference>
<feature type="domain" description="ABC transmembrane type-1" evidence="13">
    <location>
        <begin position="21"/>
        <end position="320"/>
    </location>
</feature>
<gene>
    <name evidence="14" type="ORF">E3O49_14290</name>
</gene>
<dbReference type="PROSITE" id="PS50893">
    <property type="entry name" value="ABC_TRANSPORTER_2"/>
    <property type="match status" value="1"/>
</dbReference>
<keyword evidence="2" id="KW-0813">Transport</keyword>
<dbReference type="Gene3D" id="1.20.1560.10">
    <property type="entry name" value="ABC transporter type 1, transmembrane domain"/>
    <property type="match status" value="1"/>
</dbReference>
<dbReference type="Proteomes" id="UP000297403">
    <property type="component" value="Unassembled WGS sequence"/>
</dbReference>
<keyword evidence="9 11" id="KW-0472">Membrane</keyword>
<evidence type="ECO:0000256" key="8">
    <source>
        <dbReference type="ARBA" id="ARBA00022989"/>
    </source>
</evidence>
<dbReference type="Pfam" id="PF00664">
    <property type="entry name" value="ABC_membrane"/>
    <property type="match status" value="1"/>
</dbReference>
<dbReference type="GO" id="GO:0005886">
    <property type="term" value="C:plasma membrane"/>
    <property type="evidence" value="ECO:0007669"/>
    <property type="project" value="UniProtKB-SubCell"/>
</dbReference>
<evidence type="ECO:0000256" key="6">
    <source>
        <dbReference type="ARBA" id="ARBA00022741"/>
    </source>
</evidence>
<feature type="domain" description="ABC transporter" evidence="12">
    <location>
        <begin position="354"/>
        <end position="587"/>
    </location>
</feature>
<feature type="transmembrane region" description="Helical" evidence="11">
    <location>
        <begin position="71"/>
        <end position="91"/>
    </location>
</feature>
<comment type="subcellular location">
    <subcellularLocation>
        <location evidence="1">Cell inner membrane</location>
        <topology evidence="1">Multi-pass membrane protein</topology>
    </subcellularLocation>
</comment>